<feature type="transmembrane region" description="Helical" evidence="1">
    <location>
        <begin position="179"/>
        <end position="203"/>
    </location>
</feature>
<dbReference type="InterPro" id="IPR005182">
    <property type="entry name" value="YdbS-like_PH"/>
</dbReference>
<feature type="domain" description="YdbS-like PH" evidence="2">
    <location>
        <begin position="62"/>
        <end position="138"/>
    </location>
</feature>
<keyword evidence="1" id="KW-0472">Membrane</keyword>
<gene>
    <name evidence="3" type="ORF">GCM10011391_10800</name>
</gene>
<dbReference type="Pfam" id="PF03703">
    <property type="entry name" value="bPH_2"/>
    <property type="match status" value="2"/>
</dbReference>
<dbReference type="PIRSF" id="PIRSF026631">
    <property type="entry name" value="UCP026631"/>
    <property type="match status" value="1"/>
</dbReference>
<feature type="domain" description="YdbS-like PH" evidence="2">
    <location>
        <begin position="261"/>
        <end position="321"/>
    </location>
</feature>
<accession>A0A8J2VKA6</accession>
<name>A0A8J2VKA6_9BACL</name>
<protein>
    <recommendedName>
        <fullName evidence="2">YdbS-like PH domain-containing protein</fullName>
    </recommendedName>
</protein>
<sequence length="496" mass="57172">MSKLRRAHPLSIVFDCVKDFRQVIFPIVLGGLFGIKQNGSWSAWIYPMIGLVVGLSSAVLRWWRTKYQLQEEQLYVIKGSMIKSERFIRYDRIQSVHLTTNPIASRLGFMKVEVHTAGGKGQAELALSAVRKREAHLLKETLRQKKAHSMRQEAEAHNVVVNEQEAQPLKEMRLRHKELVIASITSSGLGVIVVALLSTMSQISELFENVPFFKAILHDFNQAIGIPLLKIIIVILSLILFFWLISSVISFFQVGRFQLSIYEKEWMIKKGLFQQTEQTIPHRRVQAVRLHENWLRQVLGYVTVYIECVGGQAGKSKGEVMLFPLVKKRLLMRFLEDVRSPYPFIPLKHCAVKRSFYWKMVKYVMPTCFIAMGMTLWLPYGSYAWGMPLAVLLFSWLSYRDAGLGVNGTYLAVSFRRTAKVTVLTQRRRMQALTYQASRLQMLLKCATIKATVIGSSSGFDFKVTDMSDWHGRKLYAWYHTFYARRGKANQKRAWE</sequence>
<organism evidence="3 4">
    <name type="scientific">Pullulanibacillus camelliae</name>
    <dbReference type="NCBI Taxonomy" id="1707096"/>
    <lineage>
        <taxon>Bacteria</taxon>
        <taxon>Bacillati</taxon>
        <taxon>Bacillota</taxon>
        <taxon>Bacilli</taxon>
        <taxon>Bacillales</taxon>
        <taxon>Sporolactobacillaceae</taxon>
        <taxon>Pullulanibacillus</taxon>
    </lineage>
</organism>
<dbReference type="EMBL" id="BMIR01000003">
    <property type="protein sequence ID" value="GGE33943.1"/>
    <property type="molecule type" value="Genomic_DNA"/>
</dbReference>
<feature type="transmembrane region" description="Helical" evidence="1">
    <location>
        <begin position="223"/>
        <end position="252"/>
    </location>
</feature>
<dbReference type="RefSeq" id="WP_188690237.1">
    <property type="nucleotide sequence ID" value="NZ_BMIR01000003.1"/>
</dbReference>
<evidence type="ECO:0000313" key="3">
    <source>
        <dbReference type="EMBL" id="GGE33943.1"/>
    </source>
</evidence>
<keyword evidence="1" id="KW-0812">Transmembrane</keyword>
<reference evidence="3" key="2">
    <citation type="submission" date="2020-09" db="EMBL/GenBank/DDBJ databases">
        <authorList>
            <person name="Sun Q."/>
            <person name="Zhou Y."/>
        </authorList>
    </citation>
    <scope>NUCLEOTIDE SEQUENCE</scope>
    <source>
        <strain evidence="3">CGMCC 1.15371</strain>
    </source>
</reference>
<dbReference type="PANTHER" id="PTHR34473:SF2">
    <property type="entry name" value="UPF0699 TRANSMEMBRANE PROTEIN YDBT"/>
    <property type="match status" value="1"/>
</dbReference>
<keyword evidence="1" id="KW-1133">Transmembrane helix</keyword>
<feature type="transmembrane region" description="Helical" evidence="1">
    <location>
        <begin position="356"/>
        <end position="377"/>
    </location>
</feature>
<keyword evidence="4" id="KW-1185">Reference proteome</keyword>
<dbReference type="PANTHER" id="PTHR34473">
    <property type="entry name" value="UPF0699 TRANSMEMBRANE PROTEIN YDBS"/>
    <property type="match status" value="1"/>
</dbReference>
<evidence type="ECO:0000256" key="1">
    <source>
        <dbReference type="SAM" id="Phobius"/>
    </source>
</evidence>
<dbReference type="InterPro" id="IPR014529">
    <property type="entry name" value="UCP026631"/>
</dbReference>
<proteinExistence type="predicted"/>
<dbReference type="AlphaFoldDB" id="A0A8J2VKA6"/>
<comment type="caution">
    <text evidence="3">The sequence shown here is derived from an EMBL/GenBank/DDBJ whole genome shotgun (WGS) entry which is preliminary data.</text>
</comment>
<evidence type="ECO:0000313" key="4">
    <source>
        <dbReference type="Proteomes" id="UP000628775"/>
    </source>
</evidence>
<evidence type="ECO:0000259" key="2">
    <source>
        <dbReference type="Pfam" id="PF03703"/>
    </source>
</evidence>
<reference evidence="3" key="1">
    <citation type="journal article" date="2014" name="Int. J. Syst. Evol. Microbiol.">
        <title>Complete genome sequence of Corynebacterium casei LMG S-19264T (=DSM 44701T), isolated from a smear-ripened cheese.</title>
        <authorList>
            <consortium name="US DOE Joint Genome Institute (JGI-PGF)"/>
            <person name="Walter F."/>
            <person name="Albersmeier A."/>
            <person name="Kalinowski J."/>
            <person name="Ruckert C."/>
        </authorList>
    </citation>
    <scope>NUCLEOTIDE SEQUENCE</scope>
    <source>
        <strain evidence="3">CGMCC 1.15371</strain>
    </source>
</reference>
<feature type="transmembrane region" description="Helical" evidence="1">
    <location>
        <begin position="43"/>
        <end position="63"/>
    </location>
</feature>
<dbReference type="Proteomes" id="UP000628775">
    <property type="component" value="Unassembled WGS sequence"/>
</dbReference>